<keyword evidence="5 6" id="KW-0472">Membrane</keyword>
<feature type="transmembrane region" description="Helical" evidence="6">
    <location>
        <begin position="337"/>
        <end position="358"/>
    </location>
</feature>
<evidence type="ECO:0000256" key="6">
    <source>
        <dbReference type="SAM" id="Phobius"/>
    </source>
</evidence>
<evidence type="ECO:0000256" key="1">
    <source>
        <dbReference type="ARBA" id="ARBA00004141"/>
    </source>
</evidence>
<dbReference type="Pfam" id="PF01098">
    <property type="entry name" value="FTSW_RODA_SPOVE"/>
    <property type="match status" value="1"/>
</dbReference>
<dbReference type="GO" id="GO:0051301">
    <property type="term" value="P:cell division"/>
    <property type="evidence" value="ECO:0007669"/>
    <property type="project" value="InterPro"/>
</dbReference>
<evidence type="ECO:0000313" key="8">
    <source>
        <dbReference type="Proteomes" id="UP000467132"/>
    </source>
</evidence>
<dbReference type="AlphaFoldDB" id="A0A845QXJ0"/>
<feature type="transmembrane region" description="Helical" evidence="6">
    <location>
        <begin position="121"/>
        <end position="140"/>
    </location>
</feature>
<feature type="transmembrane region" description="Helical" evidence="6">
    <location>
        <begin position="225"/>
        <end position="243"/>
    </location>
</feature>
<dbReference type="PANTHER" id="PTHR30474:SF3">
    <property type="entry name" value="PEPTIDOGLYCAN GLYCOSYLTRANSFERASE RODA"/>
    <property type="match status" value="1"/>
</dbReference>
<sequence length="409" mass="46277">MFNRSISFKTPHNLLLILNLCSLSLVMIYNKSFDKLSVGVIFGLTITIYLSNIMLHKISSGDNYILLIVSMMMSLGIIMIYRIDPELGFKQVIWYMLGIVTFYVTYFIVKKLPYLSRWMYLYIGLSLVLFLSTLIFGSTINGSTNWIKIKGYSFQPAEIIKILFVFFLAAYFVNRDKFENKYILSGIVYANIGFLFIQRDLGSAMLFYLVFLVIFYVYENDRKFILLNMGGALFMALIGYFLFSHVQVRVSTWIDPWSDISGKGYQITQSLFAIAEGGFLGTGLGKGYPNFIPAVQTDFIFSAIIEEMGILTGIAVIMLFLILIYRGVKISLEQKDSFFRIIALGITCMFGFQAFIILGGVTKLIPLTGITLPFLSYGGSSLIMSFASLGILQVASEYIHPIEEEDSNE</sequence>
<comment type="subcellular location">
    <subcellularLocation>
        <location evidence="1">Membrane</location>
        <topology evidence="1">Multi-pass membrane protein</topology>
    </subcellularLocation>
</comment>
<dbReference type="GO" id="GO:0015648">
    <property type="term" value="F:lipid-linked peptidoglycan transporter activity"/>
    <property type="evidence" value="ECO:0007669"/>
    <property type="project" value="TreeGrafter"/>
</dbReference>
<dbReference type="PANTHER" id="PTHR30474">
    <property type="entry name" value="CELL CYCLE PROTEIN"/>
    <property type="match status" value="1"/>
</dbReference>
<keyword evidence="3" id="KW-0133">Cell shape</keyword>
<evidence type="ECO:0000256" key="5">
    <source>
        <dbReference type="ARBA" id="ARBA00023136"/>
    </source>
</evidence>
<gene>
    <name evidence="7" type="ORF">D3Z33_03180</name>
</gene>
<protein>
    <submittedName>
        <fullName evidence="7">FtsW/RodA/SpoVE family cell cycle protein</fullName>
    </submittedName>
</protein>
<feature type="transmembrane region" description="Helical" evidence="6">
    <location>
        <begin position="152"/>
        <end position="173"/>
    </location>
</feature>
<dbReference type="InterPro" id="IPR001182">
    <property type="entry name" value="FtsW/RodA"/>
</dbReference>
<dbReference type="GO" id="GO:0032153">
    <property type="term" value="C:cell division site"/>
    <property type="evidence" value="ECO:0007669"/>
    <property type="project" value="TreeGrafter"/>
</dbReference>
<keyword evidence="4 6" id="KW-1133">Transmembrane helix</keyword>
<feature type="transmembrane region" description="Helical" evidence="6">
    <location>
        <begin position="180"/>
        <end position="197"/>
    </location>
</feature>
<feature type="transmembrane region" description="Helical" evidence="6">
    <location>
        <begin position="36"/>
        <end position="55"/>
    </location>
</feature>
<accession>A0A845QXJ0</accession>
<feature type="transmembrane region" description="Helical" evidence="6">
    <location>
        <begin position="93"/>
        <end position="109"/>
    </location>
</feature>
<dbReference type="OrthoDB" id="9812661at2"/>
<dbReference type="EMBL" id="QXXA01000004">
    <property type="protein sequence ID" value="NBI05858.1"/>
    <property type="molecule type" value="Genomic_DNA"/>
</dbReference>
<evidence type="ECO:0000256" key="2">
    <source>
        <dbReference type="ARBA" id="ARBA00022692"/>
    </source>
</evidence>
<dbReference type="GO" id="GO:0005886">
    <property type="term" value="C:plasma membrane"/>
    <property type="evidence" value="ECO:0007669"/>
    <property type="project" value="TreeGrafter"/>
</dbReference>
<dbReference type="RefSeq" id="WP_160196345.1">
    <property type="nucleotide sequence ID" value="NZ_QXXA01000004.1"/>
</dbReference>
<feature type="transmembrane region" description="Helical" evidence="6">
    <location>
        <begin position="12"/>
        <end position="30"/>
    </location>
</feature>
<organism evidence="7 8">
    <name type="scientific">Senegalia massiliensis</name>
    <dbReference type="NCBI Taxonomy" id="1720316"/>
    <lineage>
        <taxon>Bacteria</taxon>
        <taxon>Bacillati</taxon>
        <taxon>Bacillota</taxon>
        <taxon>Clostridia</taxon>
        <taxon>Eubacteriales</taxon>
        <taxon>Clostridiaceae</taxon>
        <taxon>Senegalia</taxon>
    </lineage>
</organism>
<evidence type="ECO:0000256" key="3">
    <source>
        <dbReference type="ARBA" id="ARBA00022960"/>
    </source>
</evidence>
<keyword evidence="2 6" id="KW-0812">Transmembrane</keyword>
<feature type="transmembrane region" description="Helical" evidence="6">
    <location>
        <begin position="203"/>
        <end position="218"/>
    </location>
</feature>
<proteinExistence type="predicted"/>
<comment type="caution">
    <text evidence="7">The sequence shown here is derived from an EMBL/GenBank/DDBJ whole genome shotgun (WGS) entry which is preliminary data.</text>
</comment>
<evidence type="ECO:0000313" key="7">
    <source>
        <dbReference type="EMBL" id="NBI05858.1"/>
    </source>
</evidence>
<dbReference type="Proteomes" id="UP000467132">
    <property type="component" value="Unassembled WGS sequence"/>
</dbReference>
<feature type="transmembrane region" description="Helical" evidence="6">
    <location>
        <begin position="370"/>
        <end position="392"/>
    </location>
</feature>
<name>A0A845QXJ0_9CLOT</name>
<dbReference type="GO" id="GO:0008360">
    <property type="term" value="P:regulation of cell shape"/>
    <property type="evidence" value="ECO:0007669"/>
    <property type="project" value="UniProtKB-KW"/>
</dbReference>
<feature type="transmembrane region" description="Helical" evidence="6">
    <location>
        <begin position="64"/>
        <end position="81"/>
    </location>
</feature>
<evidence type="ECO:0000256" key="4">
    <source>
        <dbReference type="ARBA" id="ARBA00022989"/>
    </source>
</evidence>
<reference evidence="7 8" key="1">
    <citation type="submission" date="2018-08" db="EMBL/GenBank/DDBJ databases">
        <title>Murine metabolic-syndrome-specific gut microbial biobank.</title>
        <authorList>
            <person name="Liu C."/>
        </authorList>
    </citation>
    <scope>NUCLEOTIDE SEQUENCE [LARGE SCALE GENOMIC DNA]</scope>
    <source>
        <strain evidence="7 8">583</strain>
    </source>
</reference>
<keyword evidence="8" id="KW-1185">Reference proteome</keyword>
<feature type="transmembrane region" description="Helical" evidence="6">
    <location>
        <begin position="299"/>
        <end position="325"/>
    </location>
</feature>